<evidence type="ECO:0000313" key="2">
    <source>
        <dbReference type="EMBL" id="KAL2527588.1"/>
    </source>
</evidence>
<accession>A0ABD1USB4</accession>
<dbReference type="Pfam" id="PF07727">
    <property type="entry name" value="RVT_2"/>
    <property type="match status" value="1"/>
</dbReference>
<feature type="domain" description="Reverse transcriptase Ty1/copia-type" evidence="1">
    <location>
        <begin position="76"/>
        <end position="171"/>
    </location>
</feature>
<sequence length="172" mass="19472">MKRSLAGMNFIEQSEADDQHLQEYPSGWWVSGVCLQHIGRWKNGLSPGSRLQIGMGLEVLPNQAAMTYEFNILIRNGTWSLVLLDLSLNLVGCKCVYCIKRKDDGDLYKARLDAKEFHHLGNDSLRTFNLFVKPTTLCLVLNIALSSNWPLCQLDVNNAYLQSTLTDTIYMT</sequence>
<protein>
    <submittedName>
        <fullName evidence="2">Cysteine-rich RLK (RECEPTOR-like protein kinase) 8</fullName>
    </submittedName>
</protein>
<dbReference type="Proteomes" id="UP001604336">
    <property type="component" value="Unassembled WGS sequence"/>
</dbReference>
<keyword evidence="3" id="KW-1185">Reference proteome</keyword>
<reference evidence="3" key="1">
    <citation type="submission" date="2024-07" db="EMBL/GenBank/DDBJ databases">
        <title>Two chromosome-level genome assemblies of Korean endemic species Abeliophyllum distichum and Forsythia ovata (Oleaceae).</title>
        <authorList>
            <person name="Jang H."/>
        </authorList>
    </citation>
    <scope>NUCLEOTIDE SEQUENCE [LARGE SCALE GENOMIC DNA]</scope>
</reference>
<dbReference type="EMBL" id="JBFOLK010000003">
    <property type="protein sequence ID" value="KAL2527588.1"/>
    <property type="molecule type" value="Genomic_DNA"/>
</dbReference>
<dbReference type="InterPro" id="IPR013103">
    <property type="entry name" value="RVT_2"/>
</dbReference>
<evidence type="ECO:0000259" key="1">
    <source>
        <dbReference type="Pfam" id="PF07727"/>
    </source>
</evidence>
<comment type="caution">
    <text evidence="2">The sequence shown here is derived from an EMBL/GenBank/DDBJ whole genome shotgun (WGS) entry which is preliminary data.</text>
</comment>
<gene>
    <name evidence="2" type="ORF">Adt_12642</name>
</gene>
<organism evidence="2 3">
    <name type="scientific">Abeliophyllum distichum</name>
    <dbReference type="NCBI Taxonomy" id="126358"/>
    <lineage>
        <taxon>Eukaryota</taxon>
        <taxon>Viridiplantae</taxon>
        <taxon>Streptophyta</taxon>
        <taxon>Embryophyta</taxon>
        <taxon>Tracheophyta</taxon>
        <taxon>Spermatophyta</taxon>
        <taxon>Magnoliopsida</taxon>
        <taxon>eudicotyledons</taxon>
        <taxon>Gunneridae</taxon>
        <taxon>Pentapetalae</taxon>
        <taxon>asterids</taxon>
        <taxon>lamiids</taxon>
        <taxon>Lamiales</taxon>
        <taxon>Oleaceae</taxon>
        <taxon>Forsythieae</taxon>
        <taxon>Abeliophyllum</taxon>
    </lineage>
</organism>
<evidence type="ECO:0000313" key="3">
    <source>
        <dbReference type="Proteomes" id="UP001604336"/>
    </source>
</evidence>
<name>A0ABD1USB4_9LAMI</name>
<proteinExistence type="predicted"/>
<dbReference type="AlphaFoldDB" id="A0ABD1USB4"/>